<dbReference type="EMBL" id="KZ559496">
    <property type="protein sequence ID" value="PLN86955.1"/>
    <property type="molecule type" value="Genomic_DNA"/>
</dbReference>
<name>A0A2J5IA35_9EURO</name>
<organism evidence="1 2">
    <name type="scientific">Aspergillus taichungensis</name>
    <dbReference type="NCBI Taxonomy" id="482145"/>
    <lineage>
        <taxon>Eukaryota</taxon>
        <taxon>Fungi</taxon>
        <taxon>Dikarya</taxon>
        <taxon>Ascomycota</taxon>
        <taxon>Pezizomycotina</taxon>
        <taxon>Eurotiomycetes</taxon>
        <taxon>Eurotiomycetidae</taxon>
        <taxon>Eurotiales</taxon>
        <taxon>Aspergillaceae</taxon>
        <taxon>Aspergillus</taxon>
        <taxon>Aspergillus subgen. Circumdati</taxon>
    </lineage>
</organism>
<dbReference type="Proteomes" id="UP000235023">
    <property type="component" value="Unassembled WGS sequence"/>
</dbReference>
<dbReference type="AlphaFoldDB" id="A0A2J5IA35"/>
<evidence type="ECO:0000313" key="2">
    <source>
        <dbReference type="Proteomes" id="UP000235023"/>
    </source>
</evidence>
<proteinExistence type="predicted"/>
<keyword evidence="2" id="KW-1185">Reference proteome</keyword>
<protein>
    <submittedName>
        <fullName evidence="1">Uncharacterized protein</fullName>
    </submittedName>
</protein>
<evidence type="ECO:0000313" key="1">
    <source>
        <dbReference type="EMBL" id="PLN86955.1"/>
    </source>
</evidence>
<reference evidence="2" key="1">
    <citation type="submission" date="2017-12" db="EMBL/GenBank/DDBJ databases">
        <authorList>
            <consortium name="DOE Joint Genome Institute"/>
            <person name="Mondo S.J."/>
            <person name="Kjaerbolling I."/>
            <person name="Vesth T.C."/>
            <person name="Frisvad J.C."/>
            <person name="Nybo J.L."/>
            <person name="Theobald S."/>
            <person name="Kuo A."/>
            <person name="Bowyer P."/>
            <person name="Matsuda Y."/>
            <person name="Lyhne E.K."/>
            <person name="Kogle M.E."/>
            <person name="Clum A."/>
            <person name="Lipzen A."/>
            <person name="Salamov A."/>
            <person name="Ngan C.Y."/>
            <person name="Daum C."/>
            <person name="Chiniquy J."/>
            <person name="Barry K."/>
            <person name="LaButti K."/>
            <person name="Haridas S."/>
            <person name="Simmons B.A."/>
            <person name="Magnuson J.K."/>
            <person name="Mortensen U.H."/>
            <person name="Larsen T.O."/>
            <person name="Grigoriev I.V."/>
            <person name="Baker S.E."/>
            <person name="Andersen M.R."/>
            <person name="Nordberg H.P."/>
            <person name="Cantor M.N."/>
            <person name="Hua S.X."/>
        </authorList>
    </citation>
    <scope>NUCLEOTIDE SEQUENCE [LARGE SCALE GENOMIC DNA]</scope>
    <source>
        <strain evidence="2">IBT 19404</strain>
    </source>
</reference>
<gene>
    <name evidence="1" type="ORF">BDW42DRAFT_158056</name>
</gene>
<accession>A0A2J5IA35</accession>
<sequence>MSLDLKPDPHTPGNCAKEATTWEITERSWIPSYLSGDCGIGSLSLSAGRSYQLSADLLRTLLAVLGRIVPNHHLKK</sequence>